<dbReference type="Pfam" id="PF16131">
    <property type="entry name" value="Torus"/>
    <property type="match status" value="1"/>
</dbReference>
<accession>A0A5C3LCU1</accession>
<protein>
    <submittedName>
        <fullName evidence="13">Uncharacterized protein</fullName>
    </submittedName>
</protein>
<feature type="region of interest" description="Disordered" evidence="10">
    <location>
        <begin position="27"/>
        <end position="133"/>
    </location>
</feature>
<dbReference type="Pfam" id="PF00097">
    <property type="entry name" value="zf-C3HC4"/>
    <property type="match status" value="1"/>
</dbReference>
<dbReference type="Pfam" id="PF14608">
    <property type="entry name" value="zf-CCCH_2"/>
    <property type="match status" value="2"/>
</dbReference>
<dbReference type="InterPro" id="IPR000571">
    <property type="entry name" value="Znf_CCCH"/>
</dbReference>
<dbReference type="SUPFAM" id="SSF57850">
    <property type="entry name" value="RING/U-box"/>
    <property type="match status" value="1"/>
</dbReference>
<dbReference type="PANTHER" id="PTHR12547">
    <property type="entry name" value="CCCH ZINC FINGER/TIS11-RELATED"/>
    <property type="match status" value="1"/>
</dbReference>
<dbReference type="GO" id="GO:0005681">
    <property type="term" value="C:spliceosomal complex"/>
    <property type="evidence" value="ECO:0007669"/>
    <property type="project" value="UniProtKB-KW"/>
</dbReference>
<name>A0A5C3LCU1_COPMA</name>
<feature type="region of interest" description="Disordered" evidence="10">
    <location>
        <begin position="407"/>
        <end position="427"/>
    </location>
</feature>
<dbReference type="GO" id="GO:0008380">
    <property type="term" value="P:RNA splicing"/>
    <property type="evidence" value="ECO:0007669"/>
    <property type="project" value="UniProtKB-KW"/>
</dbReference>
<dbReference type="InterPro" id="IPR036855">
    <property type="entry name" value="Znf_CCCH_sf"/>
</dbReference>
<feature type="zinc finger region" description="C3H1-type" evidence="9">
    <location>
        <begin position="572"/>
        <end position="593"/>
    </location>
</feature>
<keyword evidence="8" id="KW-0694">RNA-binding</keyword>
<feature type="zinc finger region" description="C3H1-type" evidence="9">
    <location>
        <begin position="475"/>
        <end position="503"/>
    </location>
</feature>
<evidence type="ECO:0000313" key="14">
    <source>
        <dbReference type="Proteomes" id="UP000307440"/>
    </source>
</evidence>
<dbReference type="PANTHER" id="PTHR12547:SF18">
    <property type="entry name" value="PROTEIN TIS11"/>
    <property type="match status" value="1"/>
</dbReference>
<feature type="zinc finger region" description="C3H1-type" evidence="9">
    <location>
        <begin position="429"/>
        <end position="456"/>
    </location>
</feature>
<feature type="region of interest" description="Disordered" evidence="10">
    <location>
        <begin position="753"/>
        <end position="805"/>
    </location>
</feature>
<dbReference type="InterPro" id="IPR045877">
    <property type="entry name" value="ZFP36-like"/>
</dbReference>
<dbReference type="GO" id="GO:0003729">
    <property type="term" value="F:mRNA binding"/>
    <property type="evidence" value="ECO:0007669"/>
    <property type="project" value="InterPro"/>
</dbReference>
<keyword evidence="2" id="KW-0507">mRNA processing</keyword>
<dbReference type="PROSITE" id="PS50103">
    <property type="entry name" value="ZF_C3H1"/>
    <property type="match status" value="8"/>
</dbReference>
<feature type="domain" description="C3H1-type" evidence="12">
    <location>
        <begin position="10"/>
        <end position="38"/>
    </location>
</feature>
<feature type="region of interest" description="Disordered" evidence="10">
    <location>
        <begin position="663"/>
        <end position="726"/>
    </location>
</feature>
<dbReference type="PROSITE" id="PS50102">
    <property type="entry name" value="RRM"/>
    <property type="match status" value="1"/>
</dbReference>
<dbReference type="GO" id="GO:0008270">
    <property type="term" value="F:zinc ion binding"/>
    <property type="evidence" value="ECO:0007669"/>
    <property type="project" value="UniProtKB-KW"/>
</dbReference>
<evidence type="ECO:0000256" key="2">
    <source>
        <dbReference type="ARBA" id="ARBA00022728"/>
    </source>
</evidence>
<feature type="domain" description="C3H1-type" evidence="12">
    <location>
        <begin position="338"/>
        <end position="365"/>
    </location>
</feature>
<sequence>MSESNKEHKKTKKKPCVSYVQKGKCAFGDRCRNSHDSSLSSANGVKATQSPAKTSGVKATQSPAKTSGVKATQSPAKTSGVQANRSASTSGPRRKGQPPASSTSRPLKAPSIASTNVSRSPTPPDPSIMGSDDEDMCNFYPNCNDDGCALLHVDPMKRMPPHPPARPTPSANRPCNYALKGSCNLGPQCKHDHPADHIAAPVKAVASSNVSNRLKDTYRPASPFGYTGIDVQPNDQEEATGVDDEGPDSDGTEDGTQYSAAPMKQTSAYGAELGAAVKNVTEIVEYKESLYEFNRNRPRNVPRPAPPPIIPHVAPPPAIPHIAQVILHWSQFADPYADGNTAFCKQLAQNNCFLQEKCRFRHSLTLDEYTLLFKDQQPNLSTIGQSPETARQQPLVYTAVASPLSPQQHVSSVTPPAPAQTAAEPSPARTTTRVCTFFRTGNCKNGSKCPYLHAGTPIGDNNSSEANSEQLRGSSPTQITCRFYSNNKYCKNGDNCPYSHVTSSDIQRYASQSAAAPQEDIWGATQTHDWGATEHSEDNGWGSEAKPEYRTPNEGDQWSSSVGDNRYGIDRQCHDYRDGTCRRVRCKFSHDLSSQSNRGGSDRSIQGGRYDNGSDTRRPCTFYQKNGNCRKGDECNFSHSDSGFDSGSGGSRQAVEEEVNNGWGASENLAWGDDEETNPNEVTTAEPEDTSAAEWPADDNEENGDNGWDKQSESWTDPYEDSGDTGQAKQNLACKAFGQGNCSKGDDCRYIHAPPSDQHAQESSSATSAQAPDDDEQDQQLDDQDVGTSENNVKTPPRSPSPVQEIHPIVEKVIHDCTIRFDAGCQPEEVMTAADSRKIVLSNLPVDATNEEIRQLVNAFGTVKEIEQLAVTADSSTMTIEFEDHRNAIGAVRCLNGQTFAGRVIVTRLDSRASVVARSPLHSHVLMVSWPSPTLMAWTFYDTITIAKQAAQKLDGLKFQGRTLKALFDRPGKKGPYPVRISNLPSGTSKIDVQHLLAEPAPALITLGEPTYTESPLDHVRDTLQEVGRVESFEVLPDDNISKTTAYATMEAYTAAEEAFSSLDGIKPDYIGGQTLKVQHVYLAKLVVPAKGFDCVTDEFKMLKDQYKGKCVMIQYMQQDSCIIQIHASGNEPLFPQANADLENLANGFIVVGSDDSPTWDDYLDSASGKKSIDMLNARPTDTPYFIYVDPRLKVIRVYGAEDAKIKGQSDVQKLLKTVAKNYHILDIPRLKIYAVYSGVLKTLQDKIGANKVSLDVVSSKLIVRGNPDDLEKANLAMSILPPTSTDSTVARHKLCPICERAPVEPVKMGCRHAYCQACLQFALSSTANRESGVEPFFVCVFSSNSEPPMVCGAPLSYVAVRDTLTIATEYDFLKASFVRFVHANRDRYFFCPSPGCYSVYGASEEGSVIRCMHCQTSICPHCCSRAHDGLLCGERAIVGSV</sequence>
<keyword evidence="1 9" id="KW-0479">Metal-binding</keyword>
<keyword evidence="3" id="KW-0677">Repeat</keyword>
<feature type="zinc finger region" description="C3H1-type" evidence="9">
    <location>
        <begin position="728"/>
        <end position="755"/>
    </location>
</feature>
<evidence type="ECO:0000256" key="1">
    <source>
        <dbReference type="ARBA" id="ARBA00022723"/>
    </source>
</evidence>
<dbReference type="SMART" id="SM00360">
    <property type="entry name" value="RRM"/>
    <property type="match status" value="2"/>
</dbReference>
<dbReference type="SUPFAM" id="SSF90229">
    <property type="entry name" value="CCCH zinc finger"/>
    <property type="match status" value="2"/>
</dbReference>
<keyword evidence="14" id="KW-1185">Reference proteome</keyword>
<evidence type="ECO:0000256" key="6">
    <source>
        <dbReference type="ARBA" id="ARBA00022833"/>
    </source>
</evidence>
<feature type="domain" description="C3H1-type" evidence="12">
    <location>
        <begin position="614"/>
        <end position="642"/>
    </location>
</feature>
<feature type="domain" description="C3H1-type" evidence="12">
    <location>
        <begin position="572"/>
        <end position="593"/>
    </location>
</feature>
<keyword evidence="2" id="KW-0747">Spliceosome</keyword>
<proteinExistence type="predicted"/>
<evidence type="ECO:0000256" key="10">
    <source>
        <dbReference type="SAM" id="MobiDB-lite"/>
    </source>
</evidence>
<feature type="compositionally biased region" description="Acidic residues" evidence="10">
    <location>
        <begin position="686"/>
        <end position="704"/>
    </location>
</feature>
<dbReference type="InterPro" id="IPR013083">
    <property type="entry name" value="Znf_RING/FYVE/PHD"/>
</dbReference>
<dbReference type="CDD" id="cd00590">
    <property type="entry name" value="RRM_SF"/>
    <property type="match status" value="2"/>
</dbReference>
<dbReference type="PROSITE" id="PS00518">
    <property type="entry name" value="ZF_RING_1"/>
    <property type="match status" value="1"/>
</dbReference>
<feature type="region of interest" description="Disordered" evidence="10">
    <location>
        <begin position="531"/>
        <end position="564"/>
    </location>
</feature>
<evidence type="ECO:0000256" key="4">
    <source>
        <dbReference type="ARBA" id="ARBA00022771"/>
    </source>
</evidence>
<feature type="domain" description="C3H1-type" evidence="12">
    <location>
        <begin position="728"/>
        <end position="755"/>
    </location>
</feature>
<dbReference type="InterPro" id="IPR002867">
    <property type="entry name" value="IBR_dom"/>
</dbReference>
<feature type="domain" description="C3H1-type" evidence="12">
    <location>
        <begin position="429"/>
        <end position="456"/>
    </location>
</feature>
<feature type="region of interest" description="Disordered" evidence="10">
    <location>
        <begin position="214"/>
        <end position="258"/>
    </location>
</feature>
<feature type="domain" description="RRM" evidence="11">
    <location>
        <begin position="837"/>
        <end position="912"/>
    </location>
</feature>
<evidence type="ECO:0000259" key="12">
    <source>
        <dbReference type="PROSITE" id="PS50103"/>
    </source>
</evidence>
<evidence type="ECO:0000256" key="9">
    <source>
        <dbReference type="PROSITE-ProRule" id="PRU00723"/>
    </source>
</evidence>
<feature type="compositionally biased region" description="Low complexity" evidence="10">
    <location>
        <begin position="761"/>
        <end position="771"/>
    </location>
</feature>
<dbReference type="InterPro" id="IPR018957">
    <property type="entry name" value="Znf_C3HC4_RING-type"/>
</dbReference>
<dbReference type="InterPro" id="IPR000504">
    <property type="entry name" value="RRM_dom"/>
</dbReference>
<dbReference type="InterPro" id="IPR035979">
    <property type="entry name" value="RBD_domain_sf"/>
</dbReference>
<dbReference type="Pfam" id="PF00642">
    <property type="entry name" value="zf-CCCH"/>
    <property type="match status" value="3"/>
</dbReference>
<dbReference type="Proteomes" id="UP000307440">
    <property type="component" value="Unassembled WGS sequence"/>
</dbReference>
<dbReference type="EMBL" id="ML210177">
    <property type="protein sequence ID" value="TFK26211.1"/>
    <property type="molecule type" value="Genomic_DNA"/>
</dbReference>
<reference evidence="13 14" key="1">
    <citation type="journal article" date="2019" name="Nat. Ecol. Evol.">
        <title>Megaphylogeny resolves global patterns of mushroom evolution.</title>
        <authorList>
            <person name="Varga T."/>
            <person name="Krizsan K."/>
            <person name="Foldi C."/>
            <person name="Dima B."/>
            <person name="Sanchez-Garcia M."/>
            <person name="Sanchez-Ramirez S."/>
            <person name="Szollosi G.J."/>
            <person name="Szarkandi J.G."/>
            <person name="Papp V."/>
            <person name="Albert L."/>
            <person name="Andreopoulos W."/>
            <person name="Angelini C."/>
            <person name="Antonin V."/>
            <person name="Barry K.W."/>
            <person name="Bougher N.L."/>
            <person name="Buchanan P."/>
            <person name="Buyck B."/>
            <person name="Bense V."/>
            <person name="Catcheside P."/>
            <person name="Chovatia M."/>
            <person name="Cooper J."/>
            <person name="Damon W."/>
            <person name="Desjardin D."/>
            <person name="Finy P."/>
            <person name="Geml J."/>
            <person name="Haridas S."/>
            <person name="Hughes K."/>
            <person name="Justo A."/>
            <person name="Karasinski D."/>
            <person name="Kautmanova I."/>
            <person name="Kiss B."/>
            <person name="Kocsube S."/>
            <person name="Kotiranta H."/>
            <person name="LaButti K.M."/>
            <person name="Lechner B.E."/>
            <person name="Liimatainen K."/>
            <person name="Lipzen A."/>
            <person name="Lukacs Z."/>
            <person name="Mihaltcheva S."/>
            <person name="Morgado L.N."/>
            <person name="Niskanen T."/>
            <person name="Noordeloos M.E."/>
            <person name="Ohm R.A."/>
            <person name="Ortiz-Santana B."/>
            <person name="Ovrebo C."/>
            <person name="Racz N."/>
            <person name="Riley R."/>
            <person name="Savchenko A."/>
            <person name="Shiryaev A."/>
            <person name="Soop K."/>
            <person name="Spirin V."/>
            <person name="Szebenyi C."/>
            <person name="Tomsovsky M."/>
            <person name="Tulloss R.E."/>
            <person name="Uehling J."/>
            <person name="Grigoriev I.V."/>
            <person name="Vagvolgyi C."/>
            <person name="Papp T."/>
            <person name="Martin F.M."/>
            <person name="Miettinen O."/>
            <person name="Hibbett D.S."/>
            <person name="Nagy L.G."/>
        </authorList>
    </citation>
    <scope>NUCLEOTIDE SEQUENCE [LARGE SCALE GENOMIC DNA]</scope>
    <source>
        <strain evidence="13 14">CBS 121175</strain>
    </source>
</reference>
<dbReference type="Pfam" id="PF00076">
    <property type="entry name" value="RRM_1"/>
    <property type="match status" value="1"/>
</dbReference>
<evidence type="ECO:0000256" key="8">
    <source>
        <dbReference type="PROSITE-ProRule" id="PRU00176"/>
    </source>
</evidence>
<dbReference type="SMART" id="SM00356">
    <property type="entry name" value="ZnF_C3H1"/>
    <property type="match status" value="8"/>
</dbReference>
<dbReference type="Gene3D" id="4.10.1000.10">
    <property type="entry name" value="Zinc finger, CCCH-type"/>
    <property type="match status" value="3"/>
</dbReference>
<organism evidence="13 14">
    <name type="scientific">Coprinopsis marcescibilis</name>
    <name type="common">Agaric fungus</name>
    <name type="synonym">Psathyrella marcescibilis</name>
    <dbReference type="NCBI Taxonomy" id="230819"/>
    <lineage>
        <taxon>Eukaryota</taxon>
        <taxon>Fungi</taxon>
        <taxon>Dikarya</taxon>
        <taxon>Basidiomycota</taxon>
        <taxon>Agaricomycotina</taxon>
        <taxon>Agaricomycetes</taxon>
        <taxon>Agaricomycetidae</taxon>
        <taxon>Agaricales</taxon>
        <taxon>Agaricineae</taxon>
        <taxon>Psathyrellaceae</taxon>
        <taxon>Coprinopsis</taxon>
    </lineage>
</organism>
<dbReference type="CDD" id="cd20335">
    <property type="entry name" value="BRcat_RBR"/>
    <property type="match status" value="1"/>
</dbReference>
<feature type="zinc finger region" description="C3H1-type" evidence="9">
    <location>
        <begin position="169"/>
        <end position="196"/>
    </location>
</feature>
<gene>
    <name evidence="13" type="ORF">FA15DRAFT_667704</name>
</gene>
<feature type="compositionally biased region" description="Acidic residues" evidence="10">
    <location>
        <begin position="772"/>
        <end position="785"/>
    </location>
</feature>
<dbReference type="Gene3D" id="3.30.70.330">
    <property type="match status" value="3"/>
</dbReference>
<feature type="compositionally biased region" description="Polar residues" evidence="10">
    <location>
        <begin position="554"/>
        <end position="563"/>
    </location>
</feature>
<dbReference type="SUPFAM" id="SSF54928">
    <property type="entry name" value="RNA-binding domain, RBD"/>
    <property type="match status" value="2"/>
</dbReference>
<dbReference type="Pfam" id="PF01485">
    <property type="entry name" value="IBR"/>
    <property type="match status" value="1"/>
</dbReference>
<keyword evidence="6 9" id="KW-0862">Zinc</keyword>
<feature type="compositionally biased region" description="Acidic residues" evidence="10">
    <location>
        <begin position="235"/>
        <end position="253"/>
    </location>
</feature>
<dbReference type="STRING" id="230819.A0A5C3LCU1"/>
<feature type="region of interest" description="Disordered" evidence="10">
    <location>
        <begin position="591"/>
        <end position="617"/>
    </location>
</feature>
<feature type="zinc finger region" description="C3H1-type" evidence="9">
    <location>
        <begin position="10"/>
        <end position="38"/>
    </location>
</feature>
<keyword evidence="7" id="KW-0508">mRNA splicing</keyword>
<keyword evidence="5" id="KW-0833">Ubl conjugation pathway</keyword>
<feature type="domain" description="C3H1-type" evidence="12">
    <location>
        <begin position="169"/>
        <end position="196"/>
    </location>
</feature>
<evidence type="ECO:0000259" key="11">
    <source>
        <dbReference type="PROSITE" id="PS50102"/>
    </source>
</evidence>
<keyword evidence="4 9" id="KW-0863">Zinc-finger</keyword>
<evidence type="ECO:0000313" key="13">
    <source>
        <dbReference type="EMBL" id="TFK26211.1"/>
    </source>
</evidence>
<feature type="domain" description="C3H1-type" evidence="12">
    <location>
        <begin position="475"/>
        <end position="503"/>
    </location>
</feature>
<dbReference type="InterPro" id="IPR012677">
    <property type="entry name" value="Nucleotide-bd_a/b_plait_sf"/>
</dbReference>
<dbReference type="InterPro" id="IPR017907">
    <property type="entry name" value="Znf_RING_CS"/>
</dbReference>
<dbReference type="OrthoDB" id="2129491at2759"/>
<dbReference type="Gene3D" id="3.30.40.10">
    <property type="entry name" value="Zinc/RING finger domain, C3HC4 (zinc finger)"/>
    <property type="match status" value="1"/>
</dbReference>
<dbReference type="InterPro" id="IPR032297">
    <property type="entry name" value="Torus"/>
</dbReference>
<evidence type="ECO:0000256" key="7">
    <source>
        <dbReference type="ARBA" id="ARBA00023187"/>
    </source>
</evidence>
<evidence type="ECO:0000256" key="5">
    <source>
        <dbReference type="ARBA" id="ARBA00022786"/>
    </source>
</evidence>
<evidence type="ECO:0000256" key="3">
    <source>
        <dbReference type="ARBA" id="ARBA00022737"/>
    </source>
</evidence>
<feature type="zinc finger region" description="C3H1-type" evidence="9">
    <location>
        <begin position="614"/>
        <end position="642"/>
    </location>
</feature>
<feature type="compositionally biased region" description="Polar residues" evidence="10">
    <location>
        <begin position="36"/>
        <end position="91"/>
    </location>
</feature>
<feature type="zinc finger region" description="C3H1-type" evidence="9">
    <location>
        <begin position="338"/>
        <end position="365"/>
    </location>
</feature>